<accession>A0A835R603</accession>
<evidence type="ECO:0000256" key="1">
    <source>
        <dbReference type="SAM" id="Phobius"/>
    </source>
</evidence>
<dbReference type="PANTHER" id="PTHR34364">
    <property type="entry name" value="WAS/WASL-INTERACTING FAMILY PROTEIN"/>
    <property type="match status" value="1"/>
</dbReference>
<gene>
    <name evidence="2" type="ORF">HPP92_009138</name>
</gene>
<protein>
    <recommendedName>
        <fullName evidence="4">Transmembrane protein</fullName>
    </recommendedName>
</protein>
<evidence type="ECO:0000313" key="3">
    <source>
        <dbReference type="Proteomes" id="UP000636800"/>
    </source>
</evidence>
<dbReference type="PANTHER" id="PTHR34364:SF1">
    <property type="entry name" value="WAS_WASL-INTERACTING FAMILY PROTEIN"/>
    <property type="match status" value="1"/>
</dbReference>
<dbReference type="OrthoDB" id="2747330at2759"/>
<reference evidence="2 3" key="1">
    <citation type="journal article" date="2020" name="Nat. Food">
        <title>A phased Vanilla planifolia genome enables genetic improvement of flavour and production.</title>
        <authorList>
            <person name="Hasing T."/>
            <person name="Tang H."/>
            <person name="Brym M."/>
            <person name="Khazi F."/>
            <person name="Huang T."/>
            <person name="Chambers A.H."/>
        </authorList>
    </citation>
    <scope>NUCLEOTIDE SEQUENCE [LARGE SCALE GENOMIC DNA]</scope>
    <source>
        <tissue evidence="2">Leaf</tissue>
    </source>
</reference>
<dbReference type="EMBL" id="JADCNL010000004">
    <property type="protein sequence ID" value="KAG0485059.1"/>
    <property type="molecule type" value="Genomic_DNA"/>
</dbReference>
<evidence type="ECO:0000313" key="2">
    <source>
        <dbReference type="EMBL" id="KAG0485059.1"/>
    </source>
</evidence>
<name>A0A835R603_VANPL</name>
<proteinExistence type="predicted"/>
<keyword evidence="1" id="KW-0472">Membrane</keyword>
<dbReference type="AlphaFoldDB" id="A0A835R603"/>
<dbReference type="Proteomes" id="UP000636800">
    <property type="component" value="Unassembled WGS sequence"/>
</dbReference>
<keyword evidence="1" id="KW-1133">Transmembrane helix</keyword>
<evidence type="ECO:0008006" key="4">
    <source>
        <dbReference type="Google" id="ProtNLM"/>
    </source>
</evidence>
<keyword evidence="3" id="KW-1185">Reference proteome</keyword>
<keyword evidence="1" id="KW-0812">Transmembrane</keyword>
<organism evidence="2 3">
    <name type="scientific">Vanilla planifolia</name>
    <name type="common">Vanilla</name>
    <dbReference type="NCBI Taxonomy" id="51239"/>
    <lineage>
        <taxon>Eukaryota</taxon>
        <taxon>Viridiplantae</taxon>
        <taxon>Streptophyta</taxon>
        <taxon>Embryophyta</taxon>
        <taxon>Tracheophyta</taxon>
        <taxon>Spermatophyta</taxon>
        <taxon>Magnoliopsida</taxon>
        <taxon>Liliopsida</taxon>
        <taxon>Asparagales</taxon>
        <taxon>Orchidaceae</taxon>
        <taxon>Vanilloideae</taxon>
        <taxon>Vanilleae</taxon>
        <taxon>Vanilla</taxon>
    </lineage>
</organism>
<comment type="caution">
    <text evidence="2">The sequence shown here is derived from an EMBL/GenBank/DDBJ whole genome shotgun (WGS) entry which is preliminary data.</text>
</comment>
<feature type="transmembrane region" description="Helical" evidence="1">
    <location>
        <begin position="22"/>
        <end position="43"/>
    </location>
</feature>
<sequence>MASSSSSVKSTSPNSSAAKKSFLRRFVPVLAAANIAFIVYLLIRTSKKQSPQEESDEKVEIISATALNANAAVAEKAKPVEFPAPVKILSPIPEEEQRELFKWILEEKRKIKPTNPSDKKKIDEEKALLKEFIRSKSIPSL</sequence>